<dbReference type="AlphaFoldDB" id="A0AAX4IC87"/>
<dbReference type="EMBL" id="CP137307">
    <property type="protein sequence ID" value="WQF80603.1"/>
    <property type="molecule type" value="Genomic_DNA"/>
</dbReference>
<sequence>MSTTHTGTMAAAKSSMLGDEDVKPPTYDDTVTDARAQLNCGETPKLFLDKTTIFANTSPPRALYELSNVITEAKSPIYGIQKVVYRVSQATGSDSVRTKLDHIYDFTQDPLKGLESFKMQMNDVIVIQGQKSSKRTYKEVHLMPGVGGWKVKDHFKVGDSPAHQLKHENEVHWKNMSGEVVAVETLPKRDKAKNLLNMPQLDVKVPMEDKELDLLVTCWMARLWRQSADETKQPMTWQDFKQISKIALSNNRSGVWMLAG</sequence>
<protein>
    <submittedName>
        <fullName evidence="2">Uncharacterized protein</fullName>
    </submittedName>
</protein>
<organism evidence="2 3">
    <name type="scientific">Colletotrichum destructivum</name>
    <dbReference type="NCBI Taxonomy" id="34406"/>
    <lineage>
        <taxon>Eukaryota</taxon>
        <taxon>Fungi</taxon>
        <taxon>Dikarya</taxon>
        <taxon>Ascomycota</taxon>
        <taxon>Pezizomycotina</taxon>
        <taxon>Sordariomycetes</taxon>
        <taxon>Hypocreomycetidae</taxon>
        <taxon>Glomerellales</taxon>
        <taxon>Glomerellaceae</taxon>
        <taxon>Colletotrichum</taxon>
        <taxon>Colletotrichum destructivum species complex</taxon>
    </lineage>
</organism>
<keyword evidence="3" id="KW-1185">Reference proteome</keyword>
<dbReference type="RefSeq" id="XP_062777827.1">
    <property type="nucleotide sequence ID" value="XM_062921776.1"/>
</dbReference>
<accession>A0AAX4IC87</accession>
<dbReference type="Proteomes" id="UP001322277">
    <property type="component" value="Chromosome 3"/>
</dbReference>
<reference evidence="3" key="1">
    <citation type="journal article" date="2023" name="bioRxiv">
        <title>Complete genome of the Medicago anthracnose fungus, Colletotrichum destructivum, reveals a mini-chromosome-like region within a core chromosome.</title>
        <authorList>
            <person name="Lapalu N."/>
            <person name="Simon A."/>
            <person name="Lu A."/>
            <person name="Plaumann P.-L."/>
            <person name="Amselem J."/>
            <person name="Pigne S."/>
            <person name="Auger A."/>
            <person name="Koch C."/>
            <person name="Dallery J.-F."/>
            <person name="O'Connell R.J."/>
        </authorList>
    </citation>
    <scope>NUCLEOTIDE SEQUENCE [LARGE SCALE GENOMIC DNA]</scope>
    <source>
        <strain evidence="3">CBS 520.97</strain>
    </source>
</reference>
<evidence type="ECO:0000313" key="3">
    <source>
        <dbReference type="Proteomes" id="UP001322277"/>
    </source>
</evidence>
<proteinExistence type="predicted"/>
<evidence type="ECO:0000313" key="2">
    <source>
        <dbReference type="EMBL" id="WQF80603.1"/>
    </source>
</evidence>
<dbReference type="GeneID" id="87942120"/>
<evidence type="ECO:0000256" key="1">
    <source>
        <dbReference type="SAM" id="MobiDB-lite"/>
    </source>
</evidence>
<dbReference type="KEGG" id="cdet:87942120"/>
<gene>
    <name evidence="2" type="ORF">CDEST_05617</name>
</gene>
<name>A0AAX4IC87_9PEZI</name>
<feature type="region of interest" description="Disordered" evidence="1">
    <location>
        <begin position="1"/>
        <end position="26"/>
    </location>
</feature>